<reference evidence="2" key="1">
    <citation type="journal article" date="2022" name="Int. J. Mol. Sci.">
        <title>Draft Genome of Tanacetum Coccineum: Genomic Comparison of Closely Related Tanacetum-Family Plants.</title>
        <authorList>
            <person name="Yamashiro T."/>
            <person name="Shiraishi A."/>
            <person name="Nakayama K."/>
            <person name="Satake H."/>
        </authorList>
    </citation>
    <scope>NUCLEOTIDE SEQUENCE</scope>
</reference>
<keyword evidence="3" id="KW-1185">Reference proteome</keyword>
<keyword evidence="2" id="KW-0548">Nucleotidyltransferase</keyword>
<organism evidence="2 3">
    <name type="scientific">Tanacetum coccineum</name>
    <dbReference type="NCBI Taxonomy" id="301880"/>
    <lineage>
        <taxon>Eukaryota</taxon>
        <taxon>Viridiplantae</taxon>
        <taxon>Streptophyta</taxon>
        <taxon>Embryophyta</taxon>
        <taxon>Tracheophyta</taxon>
        <taxon>Spermatophyta</taxon>
        <taxon>Magnoliopsida</taxon>
        <taxon>eudicotyledons</taxon>
        <taxon>Gunneridae</taxon>
        <taxon>Pentapetalae</taxon>
        <taxon>asterids</taxon>
        <taxon>campanulids</taxon>
        <taxon>Asterales</taxon>
        <taxon>Asteraceae</taxon>
        <taxon>Asteroideae</taxon>
        <taxon>Anthemideae</taxon>
        <taxon>Anthemidinae</taxon>
        <taxon>Tanacetum</taxon>
    </lineage>
</organism>
<dbReference type="InterPro" id="IPR041588">
    <property type="entry name" value="Integrase_H2C2"/>
</dbReference>
<evidence type="ECO:0000313" key="3">
    <source>
        <dbReference type="Proteomes" id="UP001151760"/>
    </source>
</evidence>
<dbReference type="EMBL" id="BQNB010017249">
    <property type="protein sequence ID" value="GJT60988.1"/>
    <property type="molecule type" value="Genomic_DNA"/>
</dbReference>
<comment type="caution">
    <text evidence="2">The sequence shown here is derived from an EMBL/GenBank/DDBJ whole genome shotgun (WGS) entry which is preliminary data.</text>
</comment>
<evidence type="ECO:0000259" key="1">
    <source>
        <dbReference type="Pfam" id="PF17921"/>
    </source>
</evidence>
<name>A0ABQ5FCU5_9ASTR</name>
<proteinExistence type="predicted"/>
<dbReference type="Proteomes" id="UP001151760">
    <property type="component" value="Unassembled WGS sequence"/>
</dbReference>
<evidence type="ECO:0000313" key="2">
    <source>
        <dbReference type="EMBL" id="GJT60988.1"/>
    </source>
</evidence>
<dbReference type="Pfam" id="PF17921">
    <property type="entry name" value="Integrase_H2C2"/>
    <property type="match status" value="1"/>
</dbReference>
<feature type="domain" description="Integrase zinc-binding" evidence="1">
    <location>
        <begin position="192"/>
        <end position="216"/>
    </location>
</feature>
<dbReference type="Gene3D" id="1.10.340.70">
    <property type="match status" value="1"/>
</dbReference>
<accession>A0ABQ5FCU5</accession>
<sequence>MTKSYSANEESSSTGRAIPQKGRELFSVNNAEAMSVHQFCLTTGELKDFVVLFVMRQQVLGAVANARREGKYGQALSLRIQMPTCSPTLKSLQHILVLKELNMRQRVADALSHKERIKPLRVQALVMTICLDLPKRILEAQIEAQRPENLVNEDVGGIIRKDIPREWLEPRADGTLCFAQRSWIPCLEDLNVKKLYWWPNMKADIATYVSNCLTCASGQGPDTQRQSGLLVQRDIPGEALGPDIVEKGAPRYHPELTLSTVRTHSKLSSALTLNTLPQNPSKQTPFYHASHKGRPFMRHWYVENVSHTMWVGRDWGKPNCWNGPSELIQEKTEKDRPDHKQRMQAVQDRQKELVIGNEDDEFVIGDKCYAQGLTLERVNLKDSKSYGSVSGAKLICQTFPGVRQKLGKGAYMAQEFSRV</sequence>
<keyword evidence="2" id="KW-0695">RNA-directed DNA polymerase</keyword>
<keyword evidence="2" id="KW-0808">Transferase</keyword>
<reference evidence="2" key="2">
    <citation type="submission" date="2022-01" db="EMBL/GenBank/DDBJ databases">
        <authorList>
            <person name="Yamashiro T."/>
            <person name="Shiraishi A."/>
            <person name="Satake H."/>
            <person name="Nakayama K."/>
        </authorList>
    </citation>
    <scope>NUCLEOTIDE SEQUENCE</scope>
</reference>
<gene>
    <name evidence="2" type="ORF">Tco_1004521</name>
</gene>
<protein>
    <submittedName>
        <fullName evidence="2">Reverse transcriptase domain-containing protein</fullName>
    </submittedName>
</protein>
<dbReference type="GO" id="GO:0003964">
    <property type="term" value="F:RNA-directed DNA polymerase activity"/>
    <property type="evidence" value="ECO:0007669"/>
    <property type="project" value="UniProtKB-KW"/>
</dbReference>